<feature type="domain" description="AAA+ ATPase" evidence="8">
    <location>
        <begin position="39"/>
        <end position="210"/>
    </location>
</feature>
<evidence type="ECO:0000256" key="5">
    <source>
        <dbReference type="ARBA" id="ARBA00023004"/>
    </source>
</evidence>
<organism evidence="9 10">
    <name type="scientific">Glycomyces sambucus</name>
    <dbReference type="NCBI Taxonomy" id="380244"/>
    <lineage>
        <taxon>Bacteria</taxon>
        <taxon>Bacillati</taxon>
        <taxon>Actinomycetota</taxon>
        <taxon>Actinomycetes</taxon>
        <taxon>Glycomycetales</taxon>
        <taxon>Glycomycetaceae</taxon>
        <taxon>Glycomyces</taxon>
    </lineage>
</organism>
<evidence type="ECO:0000256" key="4">
    <source>
        <dbReference type="ARBA" id="ARBA00022496"/>
    </source>
</evidence>
<reference evidence="10" key="1">
    <citation type="submission" date="2016-10" db="EMBL/GenBank/DDBJ databases">
        <authorList>
            <person name="Varghese N."/>
            <person name="Submissions S."/>
        </authorList>
    </citation>
    <scope>NUCLEOTIDE SEQUENCE [LARGE SCALE GENOMIC DNA]</scope>
    <source>
        <strain evidence="10">CGMCC 4.3147</strain>
    </source>
</reference>
<dbReference type="GO" id="GO:0005886">
    <property type="term" value="C:plasma membrane"/>
    <property type="evidence" value="ECO:0007669"/>
    <property type="project" value="UniProtKB-SubCell"/>
</dbReference>
<proteinExistence type="predicted"/>
<dbReference type="Proteomes" id="UP000198662">
    <property type="component" value="Unassembled WGS sequence"/>
</dbReference>
<keyword evidence="4" id="KW-0410">Iron transport</keyword>
<dbReference type="Gene3D" id="3.40.50.300">
    <property type="entry name" value="P-loop containing nucleotide triphosphate hydrolases"/>
    <property type="match status" value="2"/>
</dbReference>
<dbReference type="InterPro" id="IPR051535">
    <property type="entry name" value="Siderophore_ABC-ATPase"/>
</dbReference>
<keyword evidence="6" id="KW-0406">Ion transport</keyword>
<evidence type="ECO:0000256" key="1">
    <source>
        <dbReference type="ARBA" id="ARBA00004202"/>
    </source>
</evidence>
<evidence type="ECO:0000256" key="7">
    <source>
        <dbReference type="ARBA" id="ARBA00023136"/>
    </source>
</evidence>
<evidence type="ECO:0000313" key="10">
    <source>
        <dbReference type="Proteomes" id="UP000198662"/>
    </source>
</evidence>
<evidence type="ECO:0000259" key="8">
    <source>
        <dbReference type="SMART" id="SM00382"/>
    </source>
</evidence>
<dbReference type="InterPro" id="IPR027417">
    <property type="entry name" value="P-loop_NTPase"/>
</dbReference>
<accession>A0A1G9FWR3</accession>
<keyword evidence="7" id="KW-0472">Membrane</keyword>
<evidence type="ECO:0000313" key="9">
    <source>
        <dbReference type="EMBL" id="SDK92819.1"/>
    </source>
</evidence>
<dbReference type="PANTHER" id="PTHR42771:SF2">
    <property type="entry name" value="IRON(3+)-HYDROXAMATE IMPORT ATP-BINDING PROTEIN FHUC"/>
    <property type="match status" value="1"/>
</dbReference>
<protein>
    <submittedName>
        <fullName evidence="9">Predicted ATPase</fullName>
    </submittedName>
</protein>
<dbReference type="AlphaFoldDB" id="A0A1G9FWR3"/>
<dbReference type="InterPro" id="IPR003593">
    <property type="entry name" value="AAA+_ATPase"/>
</dbReference>
<dbReference type="InterPro" id="IPR003959">
    <property type="entry name" value="ATPase_AAA_core"/>
</dbReference>
<keyword evidence="10" id="KW-1185">Reference proteome</keyword>
<dbReference type="SMART" id="SM00382">
    <property type="entry name" value="AAA"/>
    <property type="match status" value="1"/>
</dbReference>
<dbReference type="GO" id="GO:0006826">
    <property type="term" value="P:iron ion transport"/>
    <property type="evidence" value="ECO:0007669"/>
    <property type="project" value="UniProtKB-KW"/>
</dbReference>
<name>A0A1G9FWR3_9ACTN</name>
<keyword evidence="3" id="KW-1003">Cell membrane</keyword>
<dbReference type="GO" id="GO:0005524">
    <property type="term" value="F:ATP binding"/>
    <property type="evidence" value="ECO:0007669"/>
    <property type="project" value="InterPro"/>
</dbReference>
<dbReference type="PANTHER" id="PTHR42771">
    <property type="entry name" value="IRON(3+)-HYDROXAMATE IMPORT ATP-BINDING PROTEIN FHUC"/>
    <property type="match status" value="1"/>
</dbReference>
<dbReference type="SUPFAM" id="SSF52540">
    <property type="entry name" value="P-loop containing nucleoside triphosphate hydrolases"/>
    <property type="match status" value="1"/>
</dbReference>
<dbReference type="GO" id="GO:0016887">
    <property type="term" value="F:ATP hydrolysis activity"/>
    <property type="evidence" value="ECO:0007669"/>
    <property type="project" value="InterPro"/>
</dbReference>
<evidence type="ECO:0000256" key="3">
    <source>
        <dbReference type="ARBA" id="ARBA00022475"/>
    </source>
</evidence>
<dbReference type="EMBL" id="FNGF01000002">
    <property type="protein sequence ID" value="SDK92819.1"/>
    <property type="molecule type" value="Genomic_DNA"/>
</dbReference>
<keyword evidence="2" id="KW-0813">Transport</keyword>
<dbReference type="Pfam" id="PF13304">
    <property type="entry name" value="AAA_21"/>
    <property type="match status" value="1"/>
</dbReference>
<gene>
    <name evidence="9" type="ORF">SAMN05216298_2077</name>
</gene>
<evidence type="ECO:0000256" key="2">
    <source>
        <dbReference type="ARBA" id="ARBA00022448"/>
    </source>
</evidence>
<keyword evidence="5" id="KW-0408">Iron</keyword>
<comment type="subcellular location">
    <subcellularLocation>
        <location evidence="1">Cell membrane</location>
        <topology evidence="1">Peripheral membrane protein</topology>
    </subcellularLocation>
</comment>
<evidence type="ECO:0000256" key="6">
    <source>
        <dbReference type="ARBA" id="ARBA00023065"/>
    </source>
</evidence>
<sequence>MANTGAPFLRSVHAEDLPERGWPFAIPAVAALAGGLDLDAAVVMLCGDNGTGKSTIVEALAVELGVNVEGGSRHFRFATRETETPLAEHLVVTRRAGPRPADTFFLRAETYFNVATEVERLGGPLDSYGGFSPHDRSHGEGFLDLVTNRFGPGGLYLLDEPESALSVHGCLALLTVMAELAAAGAQFIVATHSPVLLACPGARIYETGADGIERVDYDRAGPVTLTRGFLADPQRYLHHLLDR</sequence>
<dbReference type="RefSeq" id="WP_218126368.1">
    <property type="nucleotide sequence ID" value="NZ_FNGF01000002.1"/>
</dbReference>